<comment type="catalytic activity">
    <reaction evidence="9">
        <text>S-hexadecanoyl-L-cysteinyl-[protein] + H2O = L-cysteinyl-[protein] + hexadecanoate + H(+)</text>
        <dbReference type="Rhea" id="RHEA:19233"/>
        <dbReference type="Rhea" id="RHEA-COMP:10131"/>
        <dbReference type="Rhea" id="RHEA-COMP:11032"/>
        <dbReference type="ChEBI" id="CHEBI:7896"/>
        <dbReference type="ChEBI" id="CHEBI:15377"/>
        <dbReference type="ChEBI" id="CHEBI:15378"/>
        <dbReference type="ChEBI" id="CHEBI:29950"/>
        <dbReference type="ChEBI" id="CHEBI:74151"/>
        <dbReference type="EC" id="3.1.2.22"/>
    </reaction>
</comment>
<keyword evidence="5" id="KW-0378">Hydrolase</keyword>
<dbReference type="PANTHER" id="PTHR10655:SF17">
    <property type="entry name" value="LYSOPHOSPHOLIPASE-LIKE PROTEIN 1"/>
    <property type="match status" value="1"/>
</dbReference>
<feature type="compositionally biased region" description="Polar residues" evidence="10">
    <location>
        <begin position="47"/>
        <end position="66"/>
    </location>
</feature>
<dbReference type="GeneID" id="300577930"/>
<organism evidence="12 13">
    <name type="scientific">Trichoderma ghanense</name>
    <dbReference type="NCBI Taxonomy" id="65468"/>
    <lineage>
        <taxon>Eukaryota</taxon>
        <taxon>Fungi</taxon>
        <taxon>Dikarya</taxon>
        <taxon>Ascomycota</taxon>
        <taxon>Pezizomycotina</taxon>
        <taxon>Sordariomycetes</taxon>
        <taxon>Hypocreomycetidae</taxon>
        <taxon>Hypocreales</taxon>
        <taxon>Hypocreaceae</taxon>
        <taxon>Trichoderma</taxon>
    </lineage>
</organism>
<dbReference type="Pfam" id="PF02230">
    <property type="entry name" value="Abhydrolase_2"/>
    <property type="match status" value="1"/>
</dbReference>
<sequence length="313" mass="34033">MVSFGLSRTIVSGLTLAALLLAIALALLPSFAGLDLKLHLTEPQPYPQLQPQAKTQTDTRTQPTSDLESDAMASSLRRAAPVVFPALSRHTATVIFVHGLGDTGNGWADAVQLWQRKHRLDEVKFVLPNARVMPISVNQGFPMPAWFDIKALGASSGQTLDGKSRDEDEQGILESRAYLYSLIQQEVSDGISSERIVLGGFSQGGAMSIFAGLTAPFKLGGIVGLSSWLLLSHKFKEFIPESNPNKETPIFMGHGDADPLVLYEWGTATEKKIKELGFNVKLTTYPGMQHSACMEEFDDVEEFLVSRLASGKA</sequence>
<keyword evidence="4" id="KW-0719">Serine esterase</keyword>
<evidence type="ECO:0000313" key="13">
    <source>
        <dbReference type="Proteomes" id="UP001642720"/>
    </source>
</evidence>
<gene>
    <name evidence="12" type="ORF">CCMA1212_006249</name>
</gene>
<evidence type="ECO:0000256" key="7">
    <source>
        <dbReference type="ARBA" id="ARBA00029392"/>
    </source>
</evidence>
<dbReference type="Proteomes" id="UP001642720">
    <property type="component" value="Unassembled WGS sequence"/>
</dbReference>
<reference evidence="12 13" key="1">
    <citation type="submission" date="2018-01" db="EMBL/GenBank/DDBJ databases">
        <title>Genome characterization of the sugarcane-associated fungus Trichoderma ghanense CCMA-1212 and their application in lignocelulose bioconversion.</title>
        <authorList>
            <person name="Steindorff A.S."/>
            <person name="Mendes T.D."/>
            <person name="Vilela E.S.D."/>
            <person name="Rodrigues D.S."/>
            <person name="Formighieri E.F."/>
            <person name="Melo I.S."/>
            <person name="Favaro L.C.L."/>
        </authorList>
    </citation>
    <scope>NUCLEOTIDE SEQUENCE [LARGE SCALE GENOMIC DNA]</scope>
    <source>
        <strain evidence="12 13">CCMA-1212</strain>
    </source>
</reference>
<comment type="caution">
    <text evidence="12">The sequence shown here is derived from an EMBL/GenBank/DDBJ whole genome shotgun (WGS) entry which is preliminary data.</text>
</comment>
<proteinExistence type="inferred from homology"/>
<evidence type="ECO:0000256" key="4">
    <source>
        <dbReference type="ARBA" id="ARBA00022487"/>
    </source>
</evidence>
<comment type="similarity">
    <text evidence="1">Belongs to the AB hydrolase superfamily. AB hydrolase 2 family.</text>
</comment>
<keyword evidence="13" id="KW-1185">Reference proteome</keyword>
<evidence type="ECO:0000256" key="6">
    <source>
        <dbReference type="ARBA" id="ARBA00022832"/>
    </source>
</evidence>
<dbReference type="Gene3D" id="3.40.50.1820">
    <property type="entry name" value="alpha/beta hydrolase"/>
    <property type="match status" value="1"/>
</dbReference>
<feature type="region of interest" description="Disordered" evidence="10">
    <location>
        <begin position="45"/>
        <end position="71"/>
    </location>
</feature>
<evidence type="ECO:0000256" key="2">
    <source>
        <dbReference type="ARBA" id="ARBA00012423"/>
    </source>
</evidence>
<dbReference type="EMBL" id="PPTA01000008">
    <property type="protein sequence ID" value="TFB01483.1"/>
    <property type="molecule type" value="Genomic_DNA"/>
</dbReference>
<feature type="domain" description="Phospholipase/carboxylesterase/thioesterase" evidence="11">
    <location>
        <begin position="81"/>
        <end position="304"/>
    </location>
</feature>
<protein>
    <recommendedName>
        <fullName evidence="3">Acyl-protein thioesterase 1</fullName>
        <ecNumber evidence="2">3.1.2.22</ecNumber>
    </recommendedName>
    <alternativeName>
        <fullName evidence="8">Palmitoyl-protein hydrolase</fullName>
    </alternativeName>
</protein>
<evidence type="ECO:0000256" key="1">
    <source>
        <dbReference type="ARBA" id="ARBA00006499"/>
    </source>
</evidence>
<dbReference type="RefSeq" id="XP_073557684.1">
    <property type="nucleotide sequence ID" value="XM_073703480.1"/>
</dbReference>
<evidence type="ECO:0000256" key="9">
    <source>
        <dbReference type="ARBA" id="ARBA00047337"/>
    </source>
</evidence>
<dbReference type="InterPro" id="IPR003140">
    <property type="entry name" value="PLipase/COase/thioEstase"/>
</dbReference>
<evidence type="ECO:0000313" key="12">
    <source>
        <dbReference type="EMBL" id="TFB01483.1"/>
    </source>
</evidence>
<keyword evidence="6" id="KW-0443">Lipid metabolism</keyword>
<comment type="function">
    <text evidence="7">Hydrolyzes fatty acids from S-acylated cysteine residues in proteins with a strong preference for palmitoylated G-alpha proteins over other acyl substrates. Mediates the deacylation of G-alpha proteins such as GPA1 in vivo, but has weak or no activity toward palmitoylated Ras proteins. Has weak lysophospholipase activity in vitro; however such activity may not exist in vivo.</text>
</comment>
<dbReference type="InterPro" id="IPR029058">
    <property type="entry name" value="AB_hydrolase_fold"/>
</dbReference>
<evidence type="ECO:0000259" key="11">
    <source>
        <dbReference type="Pfam" id="PF02230"/>
    </source>
</evidence>
<accession>A0ABY2H333</accession>
<dbReference type="InterPro" id="IPR050565">
    <property type="entry name" value="LYPA1-2/EST-like"/>
</dbReference>
<evidence type="ECO:0000256" key="10">
    <source>
        <dbReference type="SAM" id="MobiDB-lite"/>
    </source>
</evidence>
<name>A0ABY2H333_9HYPO</name>
<dbReference type="SUPFAM" id="SSF53474">
    <property type="entry name" value="alpha/beta-Hydrolases"/>
    <property type="match status" value="1"/>
</dbReference>
<keyword evidence="6" id="KW-0276">Fatty acid metabolism</keyword>
<evidence type="ECO:0000256" key="3">
    <source>
        <dbReference type="ARBA" id="ARBA00014923"/>
    </source>
</evidence>
<dbReference type="EC" id="3.1.2.22" evidence="2"/>
<dbReference type="PANTHER" id="PTHR10655">
    <property type="entry name" value="LYSOPHOSPHOLIPASE-RELATED"/>
    <property type="match status" value="1"/>
</dbReference>
<evidence type="ECO:0000256" key="5">
    <source>
        <dbReference type="ARBA" id="ARBA00022801"/>
    </source>
</evidence>
<evidence type="ECO:0000256" key="8">
    <source>
        <dbReference type="ARBA" id="ARBA00031195"/>
    </source>
</evidence>